<dbReference type="RefSeq" id="XP_028480333.1">
    <property type="nucleotide sequence ID" value="XM_028616476.1"/>
</dbReference>
<proteinExistence type="predicted"/>
<dbReference type="EMBL" id="RSCE01000001">
    <property type="protein sequence ID" value="RSH88125.1"/>
    <property type="molecule type" value="Genomic_DNA"/>
</dbReference>
<dbReference type="GeneID" id="39585195"/>
<gene>
    <name evidence="2" type="ORF">EHS24_000652</name>
</gene>
<feature type="region of interest" description="Disordered" evidence="1">
    <location>
        <begin position="238"/>
        <end position="323"/>
    </location>
</feature>
<reference evidence="2 3" key="1">
    <citation type="submission" date="2018-11" db="EMBL/GenBank/DDBJ databases">
        <title>Genome sequence of Apiotrichum porosum DSM 27194.</title>
        <authorList>
            <person name="Aliyu H."/>
            <person name="Gorte O."/>
            <person name="Ochsenreither K."/>
        </authorList>
    </citation>
    <scope>NUCLEOTIDE SEQUENCE [LARGE SCALE GENOMIC DNA]</scope>
    <source>
        <strain evidence="2 3">DSM 27194</strain>
    </source>
</reference>
<name>A0A427YAS2_9TREE</name>
<comment type="caution">
    <text evidence="2">The sequence shown here is derived from an EMBL/GenBank/DDBJ whole genome shotgun (WGS) entry which is preliminary data.</text>
</comment>
<feature type="compositionally biased region" description="Acidic residues" evidence="1">
    <location>
        <begin position="261"/>
        <end position="273"/>
    </location>
</feature>
<evidence type="ECO:0000313" key="3">
    <source>
        <dbReference type="Proteomes" id="UP000279236"/>
    </source>
</evidence>
<sequence>MSSVPISELQDPNSAFRRQMRENKKKLQHQIDLRRNDPSRQAPLPQRISCLVMDVIDDQEQNIAEERLRTVAYGPCGKGFVIIDNARFHRDIEEDIYETPREEPRNLILNATSRTLAITRTSLPNGRALYEDPDGVFRRGNRAGLSKIASQSKPVASTMGLKEKLHALLDSSPRIGEPGAGLCGVAKWGVGGGWKTFTSTMSDWNFKATGNKIKGGAECRHPSDNFRAGQPNKLKLLVNRRDKSGGAKKSAPKKVVGGASSDEEEVMESDEDTTSMTDDIGPSKRPRTYGSHSSGEPAPKKKARTRKGKETGNSDSDSDFQML</sequence>
<organism evidence="2 3">
    <name type="scientific">Apiotrichum porosum</name>
    <dbReference type="NCBI Taxonomy" id="105984"/>
    <lineage>
        <taxon>Eukaryota</taxon>
        <taxon>Fungi</taxon>
        <taxon>Dikarya</taxon>
        <taxon>Basidiomycota</taxon>
        <taxon>Agaricomycotina</taxon>
        <taxon>Tremellomycetes</taxon>
        <taxon>Trichosporonales</taxon>
        <taxon>Trichosporonaceae</taxon>
        <taxon>Apiotrichum</taxon>
    </lineage>
</organism>
<protein>
    <submittedName>
        <fullName evidence="2">Uncharacterized protein</fullName>
    </submittedName>
</protein>
<evidence type="ECO:0000256" key="1">
    <source>
        <dbReference type="SAM" id="MobiDB-lite"/>
    </source>
</evidence>
<accession>A0A427YAS2</accession>
<dbReference type="Proteomes" id="UP000279236">
    <property type="component" value="Unassembled WGS sequence"/>
</dbReference>
<feature type="compositionally biased region" description="Low complexity" evidence="1">
    <location>
        <begin position="247"/>
        <end position="260"/>
    </location>
</feature>
<dbReference type="AlphaFoldDB" id="A0A427YAS2"/>
<keyword evidence="3" id="KW-1185">Reference proteome</keyword>
<evidence type="ECO:0000313" key="2">
    <source>
        <dbReference type="EMBL" id="RSH88125.1"/>
    </source>
</evidence>